<reference evidence="7 8" key="1">
    <citation type="submission" date="2015-01" db="EMBL/GenBank/DDBJ databases">
        <title>Vibrio sp. C1 JCM 19231 whole genome shotgun sequence.</title>
        <authorList>
            <person name="Sawabe T."/>
            <person name="Meirelles P."/>
            <person name="Feng G."/>
            <person name="Sayaka M."/>
            <person name="Hattori M."/>
            <person name="Ohkuma M."/>
        </authorList>
    </citation>
    <scope>NUCLEOTIDE SEQUENCE [LARGE SCALE GENOMIC DNA]</scope>
    <source>
        <strain evidence="8">JCM 19231</strain>
    </source>
</reference>
<dbReference type="Gene3D" id="1.10.287.470">
    <property type="entry name" value="Helix hairpin bin"/>
    <property type="match status" value="1"/>
</dbReference>
<evidence type="ECO:0000256" key="3">
    <source>
        <dbReference type="ARBA" id="ARBA00022989"/>
    </source>
</evidence>
<evidence type="ECO:0000259" key="5">
    <source>
        <dbReference type="Pfam" id="PF25917"/>
    </source>
</evidence>
<dbReference type="Gene3D" id="2.40.50.100">
    <property type="match status" value="1"/>
</dbReference>
<protein>
    <submittedName>
        <fullName evidence="7">Putative membrane protein</fullName>
    </submittedName>
</protein>
<dbReference type="RefSeq" id="WP_261836844.1">
    <property type="nucleotide sequence ID" value="NZ_AP024882.1"/>
</dbReference>
<feature type="domain" description="Multidrug resistance protein MdtA-like barrel-sandwich hybrid" evidence="5">
    <location>
        <begin position="41"/>
        <end position="182"/>
    </location>
</feature>
<dbReference type="NCBIfam" id="TIGR01730">
    <property type="entry name" value="RND_mfp"/>
    <property type="match status" value="1"/>
</dbReference>
<keyword evidence="4" id="KW-0472">Membrane</keyword>
<keyword evidence="8" id="KW-1185">Reference proteome</keyword>
<dbReference type="InterPro" id="IPR058625">
    <property type="entry name" value="MdtA-like_BSH"/>
</dbReference>
<keyword evidence="3" id="KW-1133">Transmembrane helix</keyword>
<evidence type="ECO:0000256" key="2">
    <source>
        <dbReference type="ARBA" id="ARBA00022692"/>
    </source>
</evidence>
<accession>A0A0B8NGW3</accession>
<evidence type="ECO:0000256" key="1">
    <source>
        <dbReference type="ARBA" id="ARBA00009477"/>
    </source>
</evidence>
<comment type="similarity">
    <text evidence="1">Belongs to the membrane fusion protein (MFP) (TC 8.A.1) family.</text>
</comment>
<proteinExistence type="inferred from homology"/>
<dbReference type="GO" id="GO:0016020">
    <property type="term" value="C:membrane"/>
    <property type="evidence" value="ECO:0007669"/>
    <property type="project" value="InterPro"/>
</dbReference>
<dbReference type="InterPro" id="IPR050393">
    <property type="entry name" value="MFP_Efflux_Pump"/>
</dbReference>
<dbReference type="GO" id="GO:0022857">
    <property type="term" value="F:transmembrane transporter activity"/>
    <property type="evidence" value="ECO:0007669"/>
    <property type="project" value="InterPro"/>
</dbReference>
<dbReference type="Gene3D" id="2.40.30.170">
    <property type="match status" value="1"/>
</dbReference>
<sequence>MNVLKFILPAALVLGAGVTCYSSYTAYTESLWTRDAKIHVEIAEISPKVSGEIVAIKVQDNQYVNEGDLLFVIDDADYRNNLSQAKFAMLKAQAELKQSQSVYRRDSKLLPAKLISQEQVISEKLQVEANKAQFQQSKVNLEKAELDLSRTKVYAPKNGYVTNLNQREGNFINTGETFVALVESDTYYVQAYFTETKIKDIQEGHRVTVHPFSSGESFYGTIEGVGRAISDQSADSSGLISNVNPTVPWVRLAQRVPVRISIPKEVIARERLIAGTTVSVDIK</sequence>
<dbReference type="Pfam" id="PF25917">
    <property type="entry name" value="BSH_RND"/>
    <property type="match status" value="1"/>
</dbReference>
<dbReference type="PANTHER" id="PTHR30367:SF1">
    <property type="entry name" value="MULTIDRUG RESISTANCE PROTEIN MDTN"/>
    <property type="match status" value="1"/>
</dbReference>
<evidence type="ECO:0000313" key="7">
    <source>
        <dbReference type="EMBL" id="GAM53980.1"/>
    </source>
</evidence>
<dbReference type="Pfam" id="PF25963">
    <property type="entry name" value="Beta-barrel_AAEA"/>
    <property type="match status" value="1"/>
</dbReference>
<evidence type="ECO:0000259" key="6">
    <source>
        <dbReference type="Pfam" id="PF25963"/>
    </source>
</evidence>
<evidence type="ECO:0000256" key="4">
    <source>
        <dbReference type="ARBA" id="ARBA00023136"/>
    </source>
</evidence>
<dbReference type="AlphaFoldDB" id="A0A0B8NGW3"/>
<organism evidence="7 8">
    <name type="scientific">Vibrio ishigakensis</name>
    <dbReference type="NCBI Taxonomy" id="1481914"/>
    <lineage>
        <taxon>Bacteria</taxon>
        <taxon>Pseudomonadati</taxon>
        <taxon>Pseudomonadota</taxon>
        <taxon>Gammaproteobacteria</taxon>
        <taxon>Vibrionales</taxon>
        <taxon>Vibrionaceae</taxon>
        <taxon>Vibrio</taxon>
    </lineage>
</organism>
<gene>
    <name evidence="7" type="ORF">JCM19231_3500</name>
</gene>
<dbReference type="Proteomes" id="UP000031671">
    <property type="component" value="Unassembled WGS sequence"/>
</dbReference>
<dbReference type="PANTHER" id="PTHR30367">
    <property type="entry name" value="P-HYDROXYBENZOIC ACID EFFLUX PUMP SUBUNIT AAEA-RELATED"/>
    <property type="match status" value="1"/>
</dbReference>
<name>A0A0B8NGW3_9VIBR</name>
<dbReference type="InterPro" id="IPR058634">
    <property type="entry name" value="AaeA-lik-b-barrel"/>
</dbReference>
<comment type="caution">
    <text evidence="7">The sequence shown here is derived from an EMBL/GenBank/DDBJ whole genome shotgun (WGS) entry which is preliminary data.</text>
</comment>
<reference evidence="7 8" key="2">
    <citation type="submission" date="2015-01" db="EMBL/GenBank/DDBJ databases">
        <authorList>
            <consortium name="NBRP consortium"/>
            <person name="Sawabe T."/>
            <person name="Meirelles P."/>
            <person name="Feng G."/>
            <person name="Sayaka M."/>
            <person name="Hattori M."/>
            <person name="Ohkuma M."/>
        </authorList>
    </citation>
    <scope>NUCLEOTIDE SEQUENCE [LARGE SCALE GENOMIC DNA]</scope>
    <source>
        <strain evidence="8">JCM 19231</strain>
    </source>
</reference>
<dbReference type="EMBL" id="BBRZ01000001">
    <property type="protein sequence ID" value="GAM53980.1"/>
    <property type="molecule type" value="Genomic_DNA"/>
</dbReference>
<keyword evidence="2" id="KW-0812">Transmembrane</keyword>
<dbReference type="SUPFAM" id="SSF111369">
    <property type="entry name" value="HlyD-like secretion proteins"/>
    <property type="match status" value="1"/>
</dbReference>
<evidence type="ECO:0000313" key="8">
    <source>
        <dbReference type="Proteomes" id="UP000031671"/>
    </source>
</evidence>
<dbReference type="InterPro" id="IPR006143">
    <property type="entry name" value="RND_pump_MFP"/>
</dbReference>
<feature type="domain" description="p-hydroxybenzoic acid efflux pump subunit AaeA-like beta-barrel" evidence="6">
    <location>
        <begin position="186"/>
        <end position="282"/>
    </location>
</feature>